<feature type="signal peptide" evidence="1">
    <location>
        <begin position="1"/>
        <end position="24"/>
    </location>
</feature>
<dbReference type="AlphaFoldDB" id="A0AA95H6Y8"/>
<feature type="domain" description="Polysaccharide lyase 14" evidence="2">
    <location>
        <begin position="74"/>
        <end position="264"/>
    </location>
</feature>
<reference evidence="3" key="2">
    <citation type="submission" date="2023-04" db="EMBL/GenBank/DDBJ databases">
        <authorList>
            <person name="Beletskiy A.V."/>
            <person name="Mardanov A.V."/>
            <person name="Ravin N.V."/>
        </authorList>
    </citation>
    <scope>NUCLEOTIDE SEQUENCE</scope>
    <source>
        <strain evidence="3">GKL-01</strain>
    </source>
</reference>
<dbReference type="Proteomes" id="UP001300672">
    <property type="component" value="Chromosome"/>
</dbReference>
<evidence type="ECO:0000256" key="1">
    <source>
        <dbReference type="SAM" id="SignalP"/>
    </source>
</evidence>
<feature type="chain" id="PRO_5041713778" description="Polysaccharide lyase 14 domain-containing protein" evidence="1">
    <location>
        <begin position="25"/>
        <end position="281"/>
    </location>
</feature>
<dbReference type="Gene3D" id="2.60.120.200">
    <property type="match status" value="1"/>
</dbReference>
<evidence type="ECO:0000259" key="2">
    <source>
        <dbReference type="Pfam" id="PF21294"/>
    </source>
</evidence>
<reference evidence="3" key="1">
    <citation type="journal article" date="2023" name="Int. J. Mol. Sci.">
        <title>Metagenomics Revealed a New Genus 'Candidatus Thiocaldithrix dubininis' gen. nov., sp. nov. and a New Species 'Candidatus Thiothrix putei' sp. nov. in the Family Thiotrichaceae, Some Members of Which Have Traits of Both Na+- and H+-Motive Energetics.</title>
        <authorList>
            <person name="Ravin N.V."/>
            <person name="Muntyan M.S."/>
            <person name="Smolyakov D.D."/>
            <person name="Rudenko T.S."/>
            <person name="Beletsky A.V."/>
            <person name="Mardanov A.V."/>
            <person name="Grabovich M.Y."/>
        </authorList>
    </citation>
    <scope>NUCLEOTIDE SEQUENCE</scope>
    <source>
        <strain evidence="3">GKL-01</strain>
    </source>
</reference>
<protein>
    <recommendedName>
        <fullName evidence="2">Polysaccharide lyase 14 domain-containing protein</fullName>
    </recommendedName>
</protein>
<proteinExistence type="predicted"/>
<dbReference type="InterPro" id="IPR048958">
    <property type="entry name" value="Polysacc_lyase_14"/>
</dbReference>
<name>A0AA95H6Y8_9GAMM</name>
<dbReference type="PANTHER" id="PTHR40124">
    <property type="match status" value="1"/>
</dbReference>
<sequence>MQLRTSTLLMGLLAGIGSSAAASAATPQGELTVSFNQLPVKQIYTGKLFQQDWQSAVWDGTRGRACIEIDKANPRSRLLRIKYPAHQVGPVKSGGQALVRLQQAEEYYLSYRVRFQPNFDFRKGGKLPGLASGDGKYSNGVKPVHGDGWTARLMWLNDGKLVPYVYYVGMPKENHWGESWETNTFLKPDVWYTITQRIRLNNPGKSDGTYTIWLNNQKIADRHDMLWRYGNKGMIDSFIFSTFHGGNTADWAPRWDCYADFDDFRIAATPPTILKTVLSQR</sequence>
<dbReference type="EMBL" id="CP124755">
    <property type="protein sequence ID" value="WGZ91340.1"/>
    <property type="molecule type" value="Genomic_DNA"/>
</dbReference>
<evidence type="ECO:0000313" key="3">
    <source>
        <dbReference type="EMBL" id="WGZ91340.1"/>
    </source>
</evidence>
<organism evidence="3">
    <name type="scientific">Candidatus Thiocaldithrix dubininis</name>
    <dbReference type="NCBI Taxonomy" id="3080823"/>
    <lineage>
        <taxon>Bacteria</taxon>
        <taxon>Pseudomonadati</taxon>
        <taxon>Pseudomonadota</taxon>
        <taxon>Gammaproteobacteria</taxon>
        <taxon>Thiotrichales</taxon>
        <taxon>Thiotrichaceae</taxon>
        <taxon>Candidatus Thiocaldithrix</taxon>
    </lineage>
</organism>
<gene>
    <name evidence="3" type="ORF">QJT80_02440</name>
</gene>
<accession>A0AA95H6Y8</accession>
<keyword evidence="1" id="KW-0732">Signal</keyword>
<dbReference type="Pfam" id="PF21294">
    <property type="entry name" value="Polysacc_lyase_14"/>
    <property type="match status" value="1"/>
</dbReference>
<dbReference type="PANTHER" id="PTHR40124:SF1">
    <property type="entry name" value="DISAGGREGATASE RELATED REPEAT PROTEIN"/>
    <property type="match status" value="1"/>
</dbReference>
<dbReference type="KEGG" id="tdu:QJT80_02440"/>